<dbReference type="Gene3D" id="1.10.530.10">
    <property type="match status" value="1"/>
</dbReference>
<keyword evidence="1" id="KW-1133">Transmembrane helix</keyword>
<dbReference type="Pfam" id="PF13702">
    <property type="entry name" value="Lysozyme_like"/>
    <property type="match status" value="1"/>
</dbReference>
<dbReference type="InterPro" id="IPR050570">
    <property type="entry name" value="Cell_wall_metabolism_enzyme"/>
</dbReference>
<feature type="domain" description="CwlT-like lysozyme" evidence="3">
    <location>
        <begin position="57"/>
        <end position="184"/>
    </location>
</feature>
<dbReference type="InterPro" id="IPR023346">
    <property type="entry name" value="Lysozyme-like_dom_sf"/>
</dbReference>
<dbReference type="SUPFAM" id="SSF53955">
    <property type="entry name" value="Lysozyme-like"/>
    <property type="match status" value="1"/>
</dbReference>
<evidence type="ECO:0000313" key="4">
    <source>
        <dbReference type="EMBL" id="WFT77102.1"/>
    </source>
</evidence>
<dbReference type="SUPFAM" id="SSF51261">
    <property type="entry name" value="Duplicated hybrid motif"/>
    <property type="match status" value="1"/>
</dbReference>
<organism evidence="4 5">
    <name type="scientific">Halobacillus naozhouensis</name>
    <dbReference type="NCBI Taxonomy" id="554880"/>
    <lineage>
        <taxon>Bacteria</taxon>
        <taxon>Bacillati</taxon>
        <taxon>Bacillota</taxon>
        <taxon>Bacilli</taxon>
        <taxon>Bacillales</taxon>
        <taxon>Bacillaceae</taxon>
        <taxon>Halobacillus</taxon>
    </lineage>
</organism>
<geneLocation type="plasmid" evidence="4 5">
    <name>unnamed</name>
</geneLocation>
<dbReference type="CDD" id="cd12797">
    <property type="entry name" value="M23_peptidase"/>
    <property type="match status" value="1"/>
</dbReference>
<dbReference type="PANTHER" id="PTHR21666">
    <property type="entry name" value="PEPTIDASE-RELATED"/>
    <property type="match status" value="1"/>
</dbReference>
<keyword evidence="1" id="KW-0812">Transmembrane</keyword>
<dbReference type="EMBL" id="CP121672">
    <property type="protein sequence ID" value="WFT77102.1"/>
    <property type="molecule type" value="Genomic_DNA"/>
</dbReference>
<dbReference type="Gene3D" id="2.70.70.10">
    <property type="entry name" value="Glucose Permease (Domain IIA)"/>
    <property type="match status" value="1"/>
</dbReference>
<accession>A0ABY8J3M0</accession>
<dbReference type="InterPro" id="IPR011055">
    <property type="entry name" value="Dup_hybrid_motif"/>
</dbReference>
<proteinExistence type="predicted"/>
<feature type="domain" description="M23ase beta-sheet core" evidence="2">
    <location>
        <begin position="235"/>
        <end position="336"/>
    </location>
</feature>
<dbReference type="Proteomes" id="UP001221597">
    <property type="component" value="Plasmid unnamed"/>
</dbReference>
<evidence type="ECO:0000259" key="3">
    <source>
        <dbReference type="Pfam" id="PF13702"/>
    </source>
</evidence>
<dbReference type="Pfam" id="PF01551">
    <property type="entry name" value="Peptidase_M23"/>
    <property type="match status" value="1"/>
</dbReference>
<reference evidence="4 5" key="1">
    <citation type="submission" date="2023-04" db="EMBL/GenBank/DDBJ databases">
        <title>Genome sequence of Halobacillus naozhouensis KACC 21980.</title>
        <authorList>
            <person name="Kim S."/>
            <person name="Heo J."/>
            <person name="Kwon S.-W."/>
        </authorList>
    </citation>
    <scope>NUCLEOTIDE SEQUENCE [LARGE SCALE GENOMIC DNA]</scope>
    <source>
        <strain evidence="4 5">KCTC 13234</strain>
        <plasmid evidence="4 5">unnamed</plasmid>
    </source>
</reference>
<keyword evidence="5" id="KW-1185">Reference proteome</keyword>
<dbReference type="CDD" id="cd16891">
    <property type="entry name" value="CwlT-like"/>
    <property type="match status" value="1"/>
</dbReference>
<protein>
    <submittedName>
        <fullName evidence="4">Lysozyme family protein</fullName>
    </submittedName>
</protein>
<keyword evidence="1" id="KW-0472">Membrane</keyword>
<gene>
    <name evidence="4" type="ORF">P9989_21460</name>
</gene>
<evidence type="ECO:0000259" key="2">
    <source>
        <dbReference type="Pfam" id="PF01551"/>
    </source>
</evidence>
<dbReference type="InterPro" id="IPR016047">
    <property type="entry name" value="M23ase_b-sheet_dom"/>
</dbReference>
<name>A0ABY8J3M0_9BACI</name>
<evidence type="ECO:0000313" key="5">
    <source>
        <dbReference type="Proteomes" id="UP001221597"/>
    </source>
</evidence>
<dbReference type="InterPro" id="IPR047194">
    <property type="entry name" value="CwlT-like_lysozyme"/>
</dbReference>
<feature type="transmembrane region" description="Helical" evidence="1">
    <location>
        <begin position="16"/>
        <end position="37"/>
    </location>
</feature>
<dbReference type="PANTHER" id="PTHR21666:SF270">
    <property type="entry name" value="MUREIN HYDROLASE ACTIVATOR ENVC"/>
    <property type="match status" value="1"/>
</dbReference>
<evidence type="ECO:0000256" key="1">
    <source>
        <dbReference type="SAM" id="Phobius"/>
    </source>
</evidence>
<keyword evidence="4" id="KW-0614">Plasmid</keyword>
<dbReference type="RefSeq" id="WP_283079038.1">
    <property type="nucleotide sequence ID" value="NZ_CP121672.1"/>
</dbReference>
<sequence length="341" mass="37064">MGYVGIGLFLVRNWRLLVIVVPILLMLPLLLVFAPFAKHQSTSVLPEGGVGGKAVVSQEVRRYEPLVRKYAEQYGVAGYTEILLAKMMQESGGRGGDPMQASESLGLPPNTIQNPIVSIDAGVKYFSKMLKKAKGDIKLTLQAYNFGGGFIPYALERGGYSKEVAAAFSAMMEEKTGWDRYGDINYVENVLRYFEGSAVAVGADPNSYGFIKPIDTKITSEYGTRIDPFTGLPNTHFGTDFSCNRSNPPIVAVKSGTVTRAGWQNPSNHSVGFGQRIYIDHGNGLITVYAHLSDISVKPGQTVSQGQQIGLCGTTGSSTGEHLHLELHQNGRKLNPRGRIF</sequence>